<dbReference type="EMBL" id="CAKXAJ010021832">
    <property type="protein sequence ID" value="CAH2226691.1"/>
    <property type="molecule type" value="Genomic_DNA"/>
</dbReference>
<sequence>MTYASETLGLIRRLRVTQRAIERAIYSEYLCVIRNEEIREEPELPTNKAQRIAKLKWQWAGHINKIIIINEYTTTIHTSPSSPKVSVACVMGTKMTF</sequence>
<organism evidence="1 2">
    <name type="scientific">Pararge aegeria aegeria</name>
    <dbReference type="NCBI Taxonomy" id="348720"/>
    <lineage>
        <taxon>Eukaryota</taxon>
        <taxon>Metazoa</taxon>
        <taxon>Ecdysozoa</taxon>
        <taxon>Arthropoda</taxon>
        <taxon>Hexapoda</taxon>
        <taxon>Insecta</taxon>
        <taxon>Pterygota</taxon>
        <taxon>Neoptera</taxon>
        <taxon>Endopterygota</taxon>
        <taxon>Lepidoptera</taxon>
        <taxon>Glossata</taxon>
        <taxon>Ditrysia</taxon>
        <taxon>Papilionoidea</taxon>
        <taxon>Nymphalidae</taxon>
        <taxon>Satyrinae</taxon>
        <taxon>Satyrini</taxon>
        <taxon>Parargina</taxon>
        <taxon>Pararge</taxon>
    </lineage>
</organism>
<keyword evidence="2" id="KW-1185">Reference proteome</keyword>
<gene>
    <name evidence="1" type="primary">jg7823</name>
    <name evidence="1" type="ORF">PAEG_LOCUS7386</name>
</gene>
<evidence type="ECO:0000313" key="1">
    <source>
        <dbReference type="EMBL" id="CAH2226691.1"/>
    </source>
</evidence>
<dbReference type="AlphaFoldDB" id="A0A8S4R1M0"/>
<accession>A0A8S4R1M0</accession>
<protein>
    <submittedName>
        <fullName evidence="1">Jg7823 protein</fullName>
    </submittedName>
</protein>
<proteinExistence type="predicted"/>
<reference evidence="1" key="1">
    <citation type="submission" date="2022-03" db="EMBL/GenBank/DDBJ databases">
        <authorList>
            <person name="Lindestad O."/>
        </authorList>
    </citation>
    <scope>NUCLEOTIDE SEQUENCE</scope>
</reference>
<dbReference type="Proteomes" id="UP000838756">
    <property type="component" value="Unassembled WGS sequence"/>
</dbReference>
<name>A0A8S4R1M0_9NEOP</name>
<comment type="caution">
    <text evidence="1">The sequence shown here is derived from an EMBL/GenBank/DDBJ whole genome shotgun (WGS) entry which is preliminary data.</text>
</comment>
<evidence type="ECO:0000313" key="2">
    <source>
        <dbReference type="Proteomes" id="UP000838756"/>
    </source>
</evidence>
<dbReference type="OrthoDB" id="7384832at2759"/>